<feature type="transmembrane region" description="Helical" evidence="5">
    <location>
        <begin position="480"/>
        <end position="499"/>
    </location>
</feature>
<evidence type="ECO:0000256" key="1">
    <source>
        <dbReference type="ARBA" id="ARBA00004141"/>
    </source>
</evidence>
<feature type="transmembrane region" description="Helical" evidence="5">
    <location>
        <begin position="179"/>
        <end position="197"/>
    </location>
</feature>
<dbReference type="PROSITE" id="PS50850">
    <property type="entry name" value="MFS"/>
    <property type="match status" value="1"/>
</dbReference>
<reference evidence="7 8" key="1">
    <citation type="submission" date="2023-11" db="EMBL/GenBank/DDBJ databases">
        <title>Halocaridina rubra genome assembly.</title>
        <authorList>
            <person name="Smith C."/>
        </authorList>
    </citation>
    <scope>NUCLEOTIDE SEQUENCE [LARGE SCALE GENOMIC DNA]</scope>
    <source>
        <strain evidence="7">EP-1</strain>
        <tissue evidence="7">Whole</tissue>
    </source>
</reference>
<protein>
    <recommendedName>
        <fullName evidence="6">Major facilitator superfamily (MFS) profile domain-containing protein</fullName>
    </recommendedName>
</protein>
<comment type="subcellular location">
    <subcellularLocation>
        <location evidence="1">Membrane</location>
        <topology evidence="1">Multi-pass membrane protein</topology>
    </subcellularLocation>
</comment>
<dbReference type="SUPFAM" id="SSF103473">
    <property type="entry name" value="MFS general substrate transporter"/>
    <property type="match status" value="1"/>
</dbReference>
<feature type="transmembrane region" description="Helical" evidence="5">
    <location>
        <begin position="505"/>
        <end position="528"/>
    </location>
</feature>
<dbReference type="Pfam" id="PF00083">
    <property type="entry name" value="Sugar_tr"/>
    <property type="match status" value="1"/>
</dbReference>
<feature type="transmembrane region" description="Helical" evidence="5">
    <location>
        <begin position="444"/>
        <end position="468"/>
    </location>
</feature>
<keyword evidence="8" id="KW-1185">Reference proteome</keyword>
<dbReference type="PANTHER" id="PTHR24064">
    <property type="entry name" value="SOLUTE CARRIER FAMILY 22 MEMBER"/>
    <property type="match status" value="1"/>
</dbReference>
<proteinExistence type="predicted"/>
<name>A0AAN8WQW1_HALRR</name>
<gene>
    <name evidence="7" type="ORF">SK128_022876</name>
</gene>
<evidence type="ECO:0000256" key="2">
    <source>
        <dbReference type="ARBA" id="ARBA00022692"/>
    </source>
</evidence>
<feature type="transmembrane region" description="Helical" evidence="5">
    <location>
        <begin position="359"/>
        <end position="378"/>
    </location>
</feature>
<dbReference type="EMBL" id="JAXCGZ010017187">
    <property type="protein sequence ID" value="KAK7068591.1"/>
    <property type="molecule type" value="Genomic_DNA"/>
</dbReference>
<evidence type="ECO:0000256" key="4">
    <source>
        <dbReference type="ARBA" id="ARBA00023136"/>
    </source>
</evidence>
<accession>A0AAN8WQW1</accession>
<keyword evidence="2 5" id="KW-0812">Transmembrane</keyword>
<evidence type="ECO:0000256" key="3">
    <source>
        <dbReference type="ARBA" id="ARBA00022989"/>
    </source>
</evidence>
<evidence type="ECO:0000256" key="5">
    <source>
        <dbReference type="SAM" id="Phobius"/>
    </source>
</evidence>
<feature type="transmembrane region" description="Helical" evidence="5">
    <location>
        <begin position="390"/>
        <end position="407"/>
    </location>
</feature>
<organism evidence="7 8">
    <name type="scientific">Halocaridina rubra</name>
    <name type="common">Hawaiian red shrimp</name>
    <dbReference type="NCBI Taxonomy" id="373956"/>
    <lineage>
        <taxon>Eukaryota</taxon>
        <taxon>Metazoa</taxon>
        <taxon>Ecdysozoa</taxon>
        <taxon>Arthropoda</taxon>
        <taxon>Crustacea</taxon>
        <taxon>Multicrustacea</taxon>
        <taxon>Malacostraca</taxon>
        <taxon>Eumalacostraca</taxon>
        <taxon>Eucarida</taxon>
        <taxon>Decapoda</taxon>
        <taxon>Pleocyemata</taxon>
        <taxon>Caridea</taxon>
        <taxon>Atyoidea</taxon>
        <taxon>Atyidae</taxon>
        <taxon>Halocaridina</taxon>
    </lineage>
</organism>
<feature type="non-terminal residue" evidence="7">
    <location>
        <position position="1"/>
    </location>
</feature>
<evidence type="ECO:0000313" key="8">
    <source>
        <dbReference type="Proteomes" id="UP001381693"/>
    </source>
</evidence>
<evidence type="ECO:0000313" key="7">
    <source>
        <dbReference type="EMBL" id="KAK7068591.1"/>
    </source>
</evidence>
<evidence type="ECO:0000259" key="6">
    <source>
        <dbReference type="PROSITE" id="PS50850"/>
    </source>
</evidence>
<dbReference type="Proteomes" id="UP001381693">
    <property type="component" value="Unassembled WGS sequence"/>
</dbReference>
<comment type="caution">
    <text evidence="7">The sequence shown here is derived from an EMBL/GenBank/DDBJ whole genome shotgun (WGS) entry which is preliminary data.</text>
</comment>
<dbReference type="GO" id="GO:0016020">
    <property type="term" value="C:membrane"/>
    <property type="evidence" value="ECO:0007669"/>
    <property type="project" value="UniProtKB-SubCell"/>
</dbReference>
<keyword evidence="4 5" id="KW-0472">Membrane</keyword>
<dbReference type="GO" id="GO:0022857">
    <property type="term" value="F:transmembrane transporter activity"/>
    <property type="evidence" value="ECO:0007669"/>
    <property type="project" value="InterPro"/>
</dbReference>
<dbReference type="AlphaFoldDB" id="A0AAN8WQW1"/>
<feature type="transmembrane region" description="Helical" evidence="5">
    <location>
        <begin position="419"/>
        <end position="438"/>
    </location>
</feature>
<dbReference type="InterPro" id="IPR036259">
    <property type="entry name" value="MFS_trans_sf"/>
</dbReference>
<keyword evidence="3 5" id="KW-1133">Transmembrane helix</keyword>
<dbReference type="Gene3D" id="1.20.1250.20">
    <property type="entry name" value="MFS general substrate transporter like domains"/>
    <property type="match status" value="1"/>
</dbReference>
<dbReference type="InterPro" id="IPR005828">
    <property type="entry name" value="MFS_sugar_transport-like"/>
</dbReference>
<feature type="transmembrane region" description="Helical" evidence="5">
    <location>
        <begin position="234"/>
        <end position="256"/>
    </location>
</feature>
<dbReference type="InterPro" id="IPR020846">
    <property type="entry name" value="MFS_dom"/>
</dbReference>
<sequence>NKIAAIKVNPVLWTASMTGNTNNLQLVGTGYSLCPVQQLGSALLCAPVPFRCSTLEEIHVVNSTNISSFLYVSQEQRVESNYFTSKCLAEDYLVNTENVSVAKIEIGAKEYITNLPSCPVVEYDTSDFQSTVITEWHLICERSTLRPLFQMIYAIGVIIGCAICGQLSDWLGRKRIIQMALLLLITGVVAASLVPWYTVMLCMRALTGMSTILLIFPSYTLVSEISPPNLRTSSSILPGIAYFVAMSLFGGVAYLFPVWRHLLLMFNSPLLLMIPMGLVITESPRWLIQNGREDEGVNILRQAASQNGVVLSASTSLLLEKLSKTSKDNKEAREKNFSEGNQNTLQMLKAGFSAPGMRTILLVMPVLWILKRALYVGIALNANNFASSNPFQYITISGAMGLVALIVSTPISLKLTRKAFTGGGLALGGILLLLELAVPSVYWWIKWVLVMVSFCLVAGAFQINYIYGNELFPTVFRARGFSLMNCIASAGEMGIPLVTDLIVQYYWWAPSVTFGCMGILASLLLLFLPETKDRPMPETLQDVEERYKNNSLPALQKDLHPC</sequence>
<feature type="transmembrane region" description="Helical" evidence="5">
    <location>
        <begin position="203"/>
        <end position="222"/>
    </location>
</feature>
<feature type="domain" description="Major facilitator superfamily (MFS) profile" evidence="6">
    <location>
        <begin position="84"/>
        <end position="533"/>
    </location>
</feature>
<feature type="transmembrane region" description="Helical" evidence="5">
    <location>
        <begin position="148"/>
        <end position="167"/>
    </location>
</feature>